<feature type="binding site" evidence="5">
    <location>
        <begin position="183"/>
        <end position="190"/>
    </location>
    <ligand>
        <name>NAD(+)</name>
        <dbReference type="ChEBI" id="CHEBI:57540"/>
    </ligand>
</feature>
<evidence type="ECO:0000256" key="6">
    <source>
        <dbReference type="PIRSR" id="PIRSR000350-4"/>
    </source>
</evidence>
<dbReference type="PRINTS" id="PR00368">
    <property type="entry name" value="FADPNR"/>
</dbReference>
<dbReference type="NCBIfam" id="NF004943">
    <property type="entry name" value="PRK06292.2-1"/>
    <property type="match status" value="1"/>
</dbReference>
<dbReference type="EMBL" id="CP005986">
    <property type="protein sequence ID" value="AIA54859.1"/>
    <property type="molecule type" value="Genomic_DNA"/>
</dbReference>
<evidence type="ECO:0000256" key="4">
    <source>
        <dbReference type="PIRSR" id="PIRSR000350-2"/>
    </source>
</evidence>
<dbReference type="InterPro" id="IPR023753">
    <property type="entry name" value="FAD/NAD-binding_dom"/>
</dbReference>
<dbReference type="eggNOG" id="COG1249">
    <property type="taxonomic scope" value="Bacteria"/>
</dbReference>
<dbReference type="SUPFAM" id="SSF55424">
    <property type="entry name" value="FAD/NAD-linked reductases, dimerisation (C-terminal) domain"/>
    <property type="match status" value="1"/>
</dbReference>
<dbReference type="Gene3D" id="3.30.390.30">
    <property type="match status" value="1"/>
</dbReference>
<comment type="similarity">
    <text evidence="1">Belongs to the class-I pyridine nucleotide-disulfide oxidoreductase family.</text>
</comment>
<evidence type="ECO:0000313" key="10">
    <source>
        <dbReference type="Proteomes" id="UP000005522"/>
    </source>
</evidence>
<evidence type="ECO:0000256" key="2">
    <source>
        <dbReference type="ARBA" id="ARBA00022630"/>
    </source>
</evidence>
<dbReference type="AlphaFoldDB" id="A0A059ZPL2"/>
<evidence type="ECO:0000256" key="1">
    <source>
        <dbReference type="ARBA" id="ARBA00007532"/>
    </source>
</evidence>
<keyword evidence="5" id="KW-0520">NAD</keyword>
<evidence type="ECO:0000259" key="7">
    <source>
        <dbReference type="Pfam" id="PF02852"/>
    </source>
</evidence>
<gene>
    <name evidence="9" type="ORF">Acaty_c0986</name>
</gene>
<keyword evidence="2" id="KW-0285">Flavoprotein</keyword>
<dbReference type="Pfam" id="PF07992">
    <property type="entry name" value="Pyr_redox_2"/>
    <property type="match status" value="1"/>
</dbReference>
<dbReference type="KEGG" id="acz:Acaty_c0986"/>
<feature type="domain" description="Pyridine nucleotide-disulphide oxidoreductase dimerisation" evidence="7">
    <location>
        <begin position="349"/>
        <end position="457"/>
    </location>
</feature>
<evidence type="ECO:0000313" key="9">
    <source>
        <dbReference type="EMBL" id="AIA54859.1"/>
    </source>
</evidence>
<protein>
    <submittedName>
        <fullName evidence="9">Dihydrolipoamide dehydrogenase</fullName>
        <ecNumber evidence="9">1.8.1.4</ecNumber>
    </submittedName>
</protein>
<dbReference type="PANTHER" id="PTHR43014:SF4">
    <property type="entry name" value="PYRIDINE NUCLEOTIDE-DISULFIDE OXIDOREDUCTASE RCLA-RELATED"/>
    <property type="match status" value="1"/>
</dbReference>
<dbReference type="InterPro" id="IPR004099">
    <property type="entry name" value="Pyr_nucl-diS_OxRdtase_dimer"/>
</dbReference>
<feature type="disulfide bond" description="Redox-active" evidence="6">
    <location>
        <begin position="44"/>
        <end position="49"/>
    </location>
</feature>
<feature type="binding site" evidence="5">
    <location>
        <position position="312"/>
    </location>
    <ligand>
        <name>FAD</name>
        <dbReference type="ChEBI" id="CHEBI:57692"/>
    </ligand>
</feature>
<name>A0A059ZPL2_ACICK</name>
<reference evidence="9 10" key="1">
    <citation type="journal article" date="2009" name="J. Bacteriol.">
        <title>Draft genome sequence of the extremely acidophilic bacterium Acidithiobacillus caldus ATCC 51756 reveals metabolic versatility in the genus Acidithiobacillus.</title>
        <authorList>
            <person name="Valdes J."/>
            <person name="Quatrini R."/>
            <person name="Hallberg K."/>
            <person name="Dopson M."/>
            <person name="Valenzuela P.D."/>
            <person name="Holmes D.S."/>
        </authorList>
    </citation>
    <scope>NUCLEOTIDE SEQUENCE [LARGE SCALE GENOMIC DNA]</scope>
    <source>
        <strain evidence="10">ATCC 51756 / DSM 8584 / KU</strain>
    </source>
</reference>
<dbReference type="GO" id="GO:0004148">
    <property type="term" value="F:dihydrolipoyl dehydrogenase (NADH) activity"/>
    <property type="evidence" value="ECO:0007669"/>
    <property type="project" value="UniProtKB-EC"/>
</dbReference>
<dbReference type="Proteomes" id="UP000005522">
    <property type="component" value="Chromosome"/>
</dbReference>
<dbReference type="PIRSF" id="PIRSF000350">
    <property type="entry name" value="Mercury_reductase_MerA"/>
    <property type="match status" value="1"/>
</dbReference>
<dbReference type="Gene3D" id="3.50.50.60">
    <property type="entry name" value="FAD/NAD(P)-binding domain"/>
    <property type="match status" value="2"/>
</dbReference>
<organism evidence="9 10">
    <name type="scientific">Acidithiobacillus caldus (strain ATCC 51756 / DSM 8584 / KU)</name>
    <dbReference type="NCBI Taxonomy" id="637389"/>
    <lineage>
        <taxon>Bacteria</taxon>
        <taxon>Pseudomonadati</taxon>
        <taxon>Pseudomonadota</taxon>
        <taxon>Acidithiobacillia</taxon>
        <taxon>Acidithiobacillales</taxon>
        <taxon>Acidithiobacillaceae</taxon>
        <taxon>Acidithiobacillus</taxon>
    </lineage>
</organism>
<feature type="binding site" evidence="5">
    <location>
        <position position="53"/>
    </location>
    <ligand>
        <name>FAD</name>
        <dbReference type="ChEBI" id="CHEBI:57692"/>
    </ligand>
</feature>
<dbReference type="Pfam" id="PF02852">
    <property type="entry name" value="Pyr_redox_dim"/>
    <property type="match status" value="1"/>
</dbReference>
<keyword evidence="3 5" id="KW-0274">FAD</keyword>
<dbReference type="RefSeq" id="WP_004871425.1">
    <property type="nucleotide sequence ID" value="NZ_CP005986.1"/>
</dbReference>
<accession>A0A059ZPL2</accession>
<sequence>MADTEVDLLTIGAGGGAYPAAFRLARAGARVVMVDPKGVMSGNCLYEGCVPSKAVRETAALYLDQEKFQHLGLPGRICPDYAAVVAHKDAVQNRRYAQHAAELAAVPDLRLIQGVARFIDAHTVQVHGERGDERFHCRHIIIASGSEVFVPPLPGAELALTSHDLYKPDPTLKNLPAHLVIIGGGYIGLETASFFAALGSQVTLLQKGGQVLQGMDPGMVDQLVPLLHPRIHLMMGVEVESLEATAAGKRIVHYRRDGMSAQIHADVVVLAVGRRPVLPEGLDGLGIVVDRHGISVGPDLRTQHPHIYACGDVNGRVPLFHAAVRQSLVAAHNILGGDVPMDYADFVNVPTTIFTLPAAASIGITPARAKAANIELVTGHYAFAEDSRAQILERMDGEIRLFFEPGSLRLVGAWVVGIDAGHLIGEIGMAIQGGLSAYDLARFADQHPMSAEGIGKAARSLF</sequence>
<dbReference type="PRINTS" id="PR00411">
    <property type="entry name" value="PNDRDTASEI"/>
</dbReference>
<feature type="domain" description="FAD/NAD(P)-binding" evidence="8">
    <location>
        <begin position="7"/>
        <end position="326"/>
    </location>
</feature>
<evidence type="ECO:0000256" key="3">
    <source>
        <dbReference type="ARBA" id="ARBA00022827"/>
    </source>
</evidence>
<dbReference type="EC" id="1.8.1.4" evidence="9"/>
<dbReference type="HOGENOM" id="CLU_016755_0_2_6"/>
<dbReference type="GO" id="GO:0050660">
    <property type="term" value="F:flavin adenine dinucleotide binding"/>
    <property type="evidence" value="ECO:0007669"/>
    <property type="project" value="TreeGrafter"/>
</dbReference>
<proteinExistence type="inferred from homology"/>
<dbReference type="SUPFAM" id="SSF51905">
    <property type="entry name" value="FAD/NAD(P)-binding domain"/>
    <property type="match status" value="1"/>
</dbReference>
<evidence type="ECO:0000259" key="8">
    <source>
        <dbReference type="Pfam" id="PF07992"/>
    </source>
</evidence>
<dbReference type="InterPro" id="IPR001100">
    <property type="entry name" value="Pyr_nuc-diS_OxRdtase"/>
</dbReference>
<dbReference type="InterPro" id="IPR016156">
    <property type="entry name" value="FAD/NAD-linked_Rdtase_dimer_sf"/>
</dbReference>
<dbReference type="InterPro" id="IPR036188">
    <property type="entry name" value="FAD/NAD-bd_sf"/>
</dbReference>
<keyword evidence="5" id="KW-0547">Nucleotide-binding</keyword>
<dbReference type="GO" id="GO:0003955">
    <property type="term" value="F:NAD(P)H dehydrogenase (quinone) activity"/>
    <property type="evidence" value="ECO:0007669"/>
    <property type="project" value="TreeGrafter"/>
</dbReference>
<comment type="cofactor">
    <cofactor evidence="5">
        <name>FAD</name>
        <dbReference type="ChEBI" id="CHEBI:57692"/>
    </cofactor>
    <text evidence="5">Binds 1 FAD per subunit.</text>
</comment>
<feature type="active site" description="Proton acceptor" evidence="4">
    <location>
        <position position="447"/>
    </location>
</feature>
<keyword evidence="9" id="KW-0560">Oxidoreductase</keyword>
<evidence type="ECO:0000256" key="5">
    <source>
        <dbReference type="PIRSR" id="PIRSR000350-3"/>
    </source>
</evidence>
<dbReference type="GeneID" id="92931012"/>
<feature type="binding site" evidence="5">
    <location>
        <position position="273"/>
    </location>
    <ligand>
        <name>NAD(+)</name>
        <dbReference type="ChEBI" id="CHEBI:57540"/>
    </ligand>
</feature>
<dbReference type="PANTHER" id="PTHR43014">
    <property type="entry name" value="MERCURIC REDUCTASE"/>
    <property type="match status" value="1"/>
</dbReference>